<dbReference type="Pfam" id="PF00072">
    <property type="entry name" value="Response_reg"/>
    <property type="match status" value="1"/>
</dbReference>
<dbReference type="PANTHER" id="PTHR48111:SF4">
    <property type="entry name" value="DNA-BINDING DUAL TRANSCRIPTIONAL REGULATOR OMPR"/>
    <property type="match status" value="1"/>
</dbReference>
<keyword evidence="2" id="KW-0805">Transcription regulation</keyword>
<dbReference type="InterPro" id="IPR016032">
    <property type="entry name" value="Sig_transdc_resp-reg_C-effctor"/>
</dbReference>
<evidence type="ECO:0000313" key="9">
    <source>
        <dbReference type="EMBL" id="ABO00277.1"/>
    </source>
</evidence>
<protein>
    <submittedName>
        <fullName evidence="9">Two component transcriptional regulator, winged helix family</fullName>
    </submittedName>
</protein>
<evidence type="ECO:0000256" key="5">
    <source>
        <dbReference type="PROSITE-ProRule" id="PRU00169"/>
    </source>
</evidence>
<proteinExistence type="predicted"/>
<dbReference type="SMART" id="SM00448">
    <property type="entry name" value="REC"/>
    <property type="match status" value="1"/>
</dbReference>
<keyword evidence="3 6" id="KW-0238">DNA-binding</keyword>
<evidence type="ECO:0000256" key="4">
    <source>
        <dbReference type="ARBA" id="ARBA00023163"/>
    </source>
</evidence>
<dbReference type="PROSITE" id="PS50110">
    <property type="entry name" value="RESPONSE_REGULATORY"/>
    <property type="match status" value="1"/>
</dbReference>
<dbReference type="GO" id="GO:0006355">
    <property type="term" value="P:regulation of DNA-templated transcription"/>
    <property type="evidence" value="ECO:0007669"/>
    <property type="project" value="InterPro"/>
</dbReference>
<dbReference type="AlphaFoldDB" id="A0A5Q5CL80"/>
<name>A0A5Q5CL80_MYCSJ</name>
<dbReference type="InterPro" id="IPR036388">
    <property type="entry name" value="WH-like_DNA-bd_sf"/>
</dbReference>
<evidence type="ECO:0000256" key="1">
    <source>
        <dbReference type="ARBA" id="ARBA00022553"/>
    </source>
</evidence>
<sequence length="246" mass="26720">MERVHNSAPTAASRVLVVSTGAGWTDRLAEQLPAGEVMVLVTDSSAEALLAARNLQPRIILLDGDLRGDDGVQVCGRMRTVSDAHITMLTGRNDEATTIAGLAAGADDVLAKPFTVHEIAARIRAVRRRVLPPATAYAVRPYSENAPGRQEFGWLSVDLARREVFVADEQIRLTRTEFEILATLAQRPGAVTTLQQMLDAVWGPRWAGSTAKLHVHIGNLRRKLGDNPARPLLVLNVRGIGYRLAV</sequence>
<dbReference type="PROSITE" id="PS51755">
    <property type="entry name" value="OMPR_PHOB"/>
    <property type="match status" value="1"/>
</dbReference>
<accession>A0A5Q5CL80</accession>
<dbReference type="PANTHER" id="PTHR48111">
    <property type="entry name" value="REGULATOR OF RPOS"/>
    <property type="match status" value="1"/>
</dbReference>
<feature type="DNA-binding region" description="OmpR/PhoB-type" evidence="6">
    <location>
        <begin position="147"/>
        <end position="246"/>
    </location>
</feature>
<dbReference type="SUPFAM" id="SSF46894">
    <property type="entry name" value="C-terminal effector domain of the bipartite response regulators"/>
    <property type="match status" value="1"/>
</dbReference>
<dbReference type="Gene3D" id="1.10.10.10">
    <property type="entry name" value="Winged helix-like DNA-binding domain superfamily/Winged helix DNA-binding domain"/>
    <property type="match status" value="1"/>
</dbReference>
<dbReference type="GO" id="GO:0005829">
    <property type="term" value="C:cytosol"/>
    <property type="evidence" value="ECO:0007669"/>
    <property type="project" value="TreeGrafter"/>
</dbReference>
<keyword evidence="1 5" id="KW-0597">Phosphoprotein</keyword>
<evidence type="ECO:0000256" key="2">
    <source>
        <dbReference type="ARBA" id="ARBA00023015"/>
    </source>
</evidence>
<dbReference type="KEGG" id="mjl:Mjls_4507"/>
<dbReference type="SMART" id="SM00862">
    <property type="entry name" value="Trans_reg_C"/>
    <property type="match status" value="1"/>
</dbReference>
<dbReference type="GO" id="GO:0032993">
    <property type="term" value="C:protein-DNA complex"/>
    <property type="evidence" value="ECO:0007669"/>
    <property type="project" value="TreeGrafter"/>
</dbReference>
<dbReference type="GO" id="GO:0000156">
    <property type="term" value="F:phosphorelay response regulator activity"/>
    <property type="evidence" value="ECO:0007669"/>
    <property type="project" value="TreeGrafter"/>
</dbReference>
<dbReference type="InterPro" id="IPR001789">
    <property type="entry name" value="Sig_transdc_resp-reg_receiver"/>
</dbReference>
<dbReference type="InterPro" id="IPR001867">
    <property type="entry name" value="OmpR/PhoB-type_DNA-bd"/>
</dbReference>
<dbReference type="Gene3D" id="3.40.50.2300">
    <property type="match status" value="1"/>
</dbReference>
<gene>
    <name evidence="9" type="ordered locus">Mjls_4507</name>
</gene>
<evidence type="ECO:0000256" key="6">
    <source>
        <dbReference type="PROSITE-ProRule" id="PRU01091"/>
    </source>
</evidence>
<organism evidence="9">
    <name type="scientific">Mycobacterium sp. (strain JLS)</name>
    <dbReference type="NCBI Taxonomy" id="164757"/>
    <lineage>
        <taxon>Bacteria</taxon>
        <taxon>Bacillati</taxon>
        <taxon>Actinomycetota</taxon>
        <taxon>Actinomycetes</taxon>
        <taxon>Mycobacteriales</taxon>
        <taxon>Mycobacteriaceae</taxon>
        <taxon>Mycobacterium</taxon>
    </lineage>
</organism>
<dbReference type="EMBL" id="CP000580">
    <property type="protein sequence ID" value="ABO00277.1"/>
    <property type="molecule type" value="Genomic_DNA"/>
</dbReference>
<dbReference type="SUPFAM" id="SSF52172">
    <property type="entry name" value="CheY-like"/>
    <property type="match status" value="1"/>
</dbReference>
<dbReference type="Pfam" id="PF00486">
    <property type="entry name" value="Trans_reg_C"/>
    <property type="match status" value="1"/>
</dbReference>
<keyword evidence="4" id="KW-0804">Transcription</keyword>
<dbReference type="InterPro" id="IPR011006">
    <property type="entry name" value="CheY-like_superfamily"/>
</dbReference>
<feature type="domain" description="Response regulatory" evidence="7">
    <location>
        <begin position="14"/>
        <end position="127"/>
    </location>
</feature>
<dbReference type="GO" id="GO:0000976">
    <property type="term" value="F:transcription cis-regulatory region binding"/>
    <property type="evidence" value="ECO:0007669"/>
    <property type="project" value="TreeGrafter"/>
</dbReference>
<dbReference type="CDD" id="cd00383">
    <property type="entry name" value="trans_reg_C"/>
    <property type="match status" value="1"/>
</dbReference>
<feature type="domain" description="OmpR/PhoB-type" evidence="8">
    <location>
        <begin position="147"/>
        <end position="246"/>
    </location>
</feature>
<evidence type="ECO:0000256" key="3">
    <source>
        <dbReference type="ARBA" id="ARBA00023125"/>
    </source>
</evidence>
<evidence type="ECO:0000259" key="8">
    <source>
        <dbReference type="PROSITE" id="PS51755"/>
    </source>
</evidence>
<reference evidence="9" key="1">
    <citation type="submission" date="2007-02" db="EMBL/GenBank/DDBJ databases">
        <title>Complete sequence of Mycobacterium sp. JLS.</title>
        <authorList>
            <consortium name="US DOE Joint Genome Institute"/>
            <person name="Copeland A."/>
            <person name="Lucas S."/>
            <person name="Lapidus A."/>
            <person name="Barry K."/>
            <person name="Detter J.C."/>
            <person name="Glavina del Rio T."/>
            <person name="Hammon N."/>
            <person name="Israni S."/>
            <person name="Dalin E."/>
            <person name="Tice H."/>
            <person name="Pitluck S."/>
            <person name="Chain P."/>
            <person name="Malfatti S."/>
            <person name="Shin M."/>
            <person name="Vergez L."/>
            <person name="Schmutz J."/>
            <person name="Larimer F."/>
            <person name="Land M."/>
            <person name="Hauser L."/>
            <person name="Kyrpides N."/>
            <person name="Mikhailova N."/>
            <person name="Miller C.D."/>
            <person name="Anderson A.J."/>
            <person name="Sims R.C."/>
            <person name="Richardson P."/>
        </authorList>
    </citation>
    <scope>NUCLEOTIDE SEQUENCE [LARGE SCALE GENOMIC DNA]</scope>
    <source>
        <strain evidence="9">JLS</strain>
    </source>
</reference>
<evidence type="ECO:0000259" key="7">
    <source>
        <dbReference type="PROSITE" id="PS50110"/>
    </source>
</evidence>
<dbReference type="InterPro" id="IPR039420">
    <property type="entry name" value="WalR-like"/>
</dbReference>
<feature type="modified residue" description="4-aspartylphosphate" evidence="5">
    <location>
        <position position="63"/>
    </location>
</feature>